<dbReference type="InterPro" id="IPR036770">
    <property type="entry name" value="Ankyrin_rpt-contain_sf"/>
</dbReference>
<evidence type="ECO:0000313" key="2">
    <source>
        <dbReference type="Proteomes" id="UP001396898"/>
    </source>
</evidence>
<reference evidence="1 2" key="1">
    <citation type="submission" date="2023-01" db="EMBL/GenBank/DDBJ databases">
        <title>Analysis of 21 Apiospora genomes using comparative genomics revels a genus with tremendous synthesis potential of carbohydrate active enzymes and secondary metabolites.</title>
        <authorList>
            <person name="Sorensen T."/>
        </authorList>
    </citation>
    <scope>NUCLEOTIDE SEQUENCE [LARGE SCALE GENOMIC DNA]</scope>
    <source>
        <strain evidence="1 2">CBS 20057</strain>
    </source>
</reference>
<protein>
    <recommendedName>
        <fullName evidence="3">F-box domain-containing protein</fullName>
    </recommendedName>
</protein>
<comment type="caution">
    <text evidence="1">The sequence shown here is derived from an EMBL/GenBank/DDBJ whole genome shotgun (WGS) entry which is preliminary data.</text>
</comment>
<name>A0ABR1RU91_9PEZI</name>
<dbReference type="SUPFAM" id="SSF48403">
    <property type="entry name" value="Ankyrin repeat"/>
    <property type="match status" value="1"/>
</dbReference>
<proteinExistence type="predicted"/>
<dbReference type="EMBL" id="JAQQWI010000010">
    <property type="protein sequence ID" value="KAK8018523.1"/>
    <property type="molecule type" value="Genomic_DNA"/>
</dbReference>
<gene>
    <name evidence="1" type="ORF">PG991_007713</name>
</gene>
<dbReference type="Gene3D" id="1.25.40.20">
    <property type="entry name" value="Ankyrin repeat-containing domain"/>
    <property type="match status" value="1"/>
</dbReference>
<sequence length="407" mass="46149">MPAYKTLASRTTTFLPPDPSRRRQFTMPRRIRLLDLPVELLILIVGRLKNFRDIVAVTQLNRRSRAIFSYLIVDRAVANYRSYEGRFEDNTDLAFVEAVWYDSPLMIRVLTTISAMHDLQRYGEDGRLTCIVWDSYEPLFGTLSLGSYAMGYSLAALIHDAPHVASQLLEKGAKFLPQDVDDQYTYDDEIRVPSYQDRVPGHFLVLDEVERFRDLIPLLLALEKPRGVTQNTLNAALRIACCYHWPRTVSYFLAHGADPNAFGRNGTAAIHLFALELNRVAIDERQIPLPYRGRPSSAQSFAILSALLTFGAEPKLVTRSPMYQGPQVHACRPQGCLKRVDPLVHLPDQGAVLYIARRFVHDLAVDWVVKRRGNADSAMSAPLHNLLDVFGPDRQFDLAFTIDRVPL</sequence>
<keyword evidence="2" id="KW-1185">Reference proteome</keyword>
<organism evidence="1 2">
    <name type="scientific">Apiospora marii</name>
    <dbReference type="NCBI Taxonomy" id="335849"/>
    <lineage>
        <taxon>Eukaryota</taxon>
        <taxon>Fungi</taxon>
        <taxon>Dikarya</taxon>
        <taxon>Ascomycota</taxon>
        <taxon>Pezizomycotina</taxon>
        <taxon>Sordariomycetes</taxon>
        <taxon>Xylariomycetidae</taxon>
        <taxon>Amphisphaeriales</taxon>
        <taxon>Apiosporaceae</taxon>
        <taxon>Apiospora</taxon>
    </lineage>
</organism>
<accession>A0ABR1RU91</accession>
<evidence type="ECO:0000313" key="1">
    <source>
        <dbReference type="EMBL" id="KAK8018523.1"/>
    </source>
</evidence>
<evidence type="ECO:0008006" key="3">
    <source>
        <dbReference type="Google" id="ProtNLM"/>
    </source>
</evidence>
<dbReference type="Proteomes" id="UP001396898">
    <property type="component" value="Unassembled WGS sequence"/>
</dbReference>